<dbReference type="HOGENOM" id="CLU_015166_6_4_1"/>
<keyword evidence="6 10" id="KW-1133">Transmembrane helix</keyword>
<dbReference type="STRING" id="51511.ENSCSAVP00000004712"/>
<reference evidence="11" key="2">
    <citation type="submission" date="2025-08" db="UniProtKB">
        <authorList>
            <consortium name="Ensembl"/>
        </authorList>
    </citation>
    <scope>IDENTIFICATION</scope>
</reference>
<dbReference type="eggNOG" id="KOG0764">
    <property type="taxonomic scope" value="Eukaryota"/>
</dbReference>
<evidence type="ECO:0000256" key="9">
    <source>
        <dbReference type="RuleBase" id="RU000488"/>
    </source>
</evidence>
<dbReference type="FunCoup" id="H2YHB3">
    <property type="interactions" value="280"/>
</dbReference>
<accession>H2YHB3</accession>
<evidence type="ECO:0000256" key="1">
    <source>
        <dbReference type="ARBA" id="ARBA00004141"/>
    </source>
</evidence>
<dbReference type="InterPro" id="IPR018108">
    <property type="entry name" value="MCP_transmembrane"/>
</dbReference>
<dbReference type="GO" id="GO:0055085">
    <property type="term" value="P:transmembrane transport"/>
    <property type="evidence" value="ECO:0007669"/>
    <property type="project" value="InterPro"/>
</dbReference>
<evidence type="ECO:0008006" key="13">
    <source>
        <dbReference type="Google" id="ProtNLM"/>
    </source>
</evidence>
<evidence type="ECO:0000256" key="5">
    <source>
        <dbReference type="ARBA" id="ARBA00022737"/>
    </source>
</evidence>
<dbReference type="GO" id="GO:0006862">
    <property type="term" value="P:nucleotide transport"/>
    <property type="evidence" value="ECO:0007669"/>
    <property type="project" value="InterPro"/>
</dbReference>
<comment type="subcellular location">
    <subcellularLocation>
        <location evidence="1">Membrane</location>
        <topology evidence="1">Multi-pass membrane protein</topology>
    </subcellularLocation>
</comment>
<keyword evidence="12" id="KW-1185">Reference proteome</keyword>
<evidence type="ECO:0000256" key="7">
    <source>
        <dbReference type="ARBA" id="ARBA00023136"/>
    </source>
</evidence>
<dbReference type="Gene3D" id="1.50.40.10">
    <property type="entry name" value="Mitochondrial carrier domain"/>
    <property type="match status" value="2"/>
</dbReference>
<dbReference type="PANTHER" id="PTHR45683">
    <property type="entry name" value="MITOCHONDRIAL NICOTINAMIDE ADENINE DINUCLEOTIDE TRANSPORTER 1-RELATED-RELATED"/>
    <property type="match status" value="1"/>
</dbReference>
<name>H2YHB3_CIOSA</name>
<dbReference type="OMA" id="TTVWKHE"/>
<feature type="repeat" description="Solcar" evidence="8">
    <location>
        <begin position="97"/>
        <end position="184"/>
    </location>
</feature>
<dbReference type="InterPro" id="IPR023395">
    <property type="entry name" value="MCP_dom_sf"/>
</dbReference>
<keyword evidence="7 8" id="KW-0472">Membrane</keyword>
<feature type="repeat" description="Solcar" evidence="8">
    <location>
        <begin position="1"/>
        <end position="87"/>
    </location>
</feature>
<dbReference type="GeneTree" id="ENSGT00920000149145"/>
<dbReference type="InterPro" id="IPR044712">
    <property type="entry name" value="SLC25A32-like"/>
</dbReference>
<reference evidence="12" key="1">
    <citation type="submission" date="2003-08" db="EMBL/GenBank/DDBJ databases">
        <authorList>
            <person name="Birren B."/>
            <person name="Nusbaum C."/>
            <person name="Abebe A."/>
            <person name="Abouelleil A."/>
            <person name="Adekoya E."/>
            <person name="Ait-zahra M."/>
            <person name="Allen N."/>
            <person name="Allen T."/>
            <person name="An P."/>
            <person name="Anderson M."/>
            <person name="Anderson S."/>
            <person name="Arachchi H."/>
            <person name="Armbruster J."/>
            <person name="Bachantsang P."/>
            <person name="Baldwin J."/>
            <person name="Barry A."/>
            <person name="Bayul T."/>
            <person name="Blitshsteyn B."/>
            <person name="Bloom T."/>
            <person name="Blye J."/>
            <person name="Boguslavskiy L."/>
            <person name="Borowsky M."/>
            <person name="Boukhgalter B."/>
            <person name="Brunache A."/>
            <person name="Butler J."/>
            <person name="Calixte N."/>
            <person name="Calvo S."/>
            <person name="Camarata J."/>
            <person name="Campo K."/>
            <person name="Chang J."/>
            <person name="Cheshatsang Y."/>
            <person name="Citroen M."/>
            <person name="Collymore A."/>
            <person name="Considine T."/>
            <person name="Cook A."/>
            <person name="Cooke P."/>
            <person name="Corum B."/>
            <person name="Cuomo C."/>
            <person name="David R."/>
            <person name="Dawoe T."/>
            <person name="Degray S."/>
            <person name="Dodge S."/>
            <person name="Dooley K."/>
            <person name="Dorje P."/>
            <person name="Dorjee K."/>
            <person name="Dorris L."/>
            <person name="Duffey N."/>
            <person name="Dupes A."/>
            <person name="Elkins T."/>
            <person name="Engels R."/>
            <person name="Erickson J."/>
            <person name="Farina A."/>
            <person name="Faro S."/>
            <person name="Ferreira P."/>
            <person name="Fischer H."/>
            <person name="Fitzgerald M."/>
            <person name="Foley K."/>
            <person name="Gage D."/>
            <person name="Galagan J."/>
            <person name="Gearin G."/>
            <person name="Gnerre S."/>
            <person name="Gnirke A."/>
            <person name="Goyette A."/>
            <person name="Graham J."/>
            <person name="Grandbois E."/>
            <person name="Gyaltsen K."/>
            <person name="Hafez N."/>
            <person name="Hagopian D."/>
            <person name="Hagos B."/>
            <person name="Hall J."/>
            <person name="Hatcher B."/>
            <person name="Heller A."/>
            <person name="Higgins H."/>
            <person name="Honan T."/>
            <person name="Horn A."/>
            <person name="Houde N."/>
            <person name="Hughes L."/>
            <person name="Hulme W."/>
            <person name="Husby E."/>
            <person name="Iliev I."/>
            <person name="Jaffe D."/>
            <person name="Jones C."/>
            <person name="Kamal M."/>
            <person name="Kamat A."/>
            <person name="Kamvysselis M."/>
            <person name="Karlsson E."/>
            <person name="Kells C."/>
            <person name="Kieu A."/>
            <person name="Kisner P."/>
            <person name="Kodira C."/>
            <person name="Kulbokas E."/>
            <person name="Labutti K."/>
            <person name="Lama D."/>
            <person name="Landers T."/>
            <person name="Leger J."/>
            <person name="Levine S."/>
            <person name="Lewis D."/>
            <person name="Lewis T."/>
            <person name="Lindblad-toh K."/>
            <person name="Liu X."/>
            <person name="Lokyitsang T."/>
            <person name="Lokyitsang Y."/>
            <person name="Lucien O."/>
            <person name="Lui A."/>
            <person name="Ma L.J."/>
            <person name="Mabbitt R."/>
            <person name="Macdonald J."/>
            <person name="Maclean C."/>
            <person name="Major J."/>
            <person name="Manning J."/>
            <person name="Marabella R."/>
            <person name="Maru K."/>
            <person name="Matthews C."/>
            <person name="Mauceli E."/>
            <person name="Mccarthy M."/>
            <person name="Mcdonough S."/>
            <person name="Mcghee T."/>
            <person name="Meldrim J."/>
            <person name="Meneus L."/>
            <person name="Mesirov J."/>
            <person name="Mihalev A."/>
            <person name="Mihova T."/>
            <person name="Mikkelsen T."/>
            <person name="Mlenga V."/>
            <person name="Moru K."/>
            <person name="Mozes J."/>
            <person name="Mulrain L."/>
            <person name="Munson G."/>
            <person name="Naylor J."/>
            <person name="Newes C."/>
            <person name="Nguyen C."/>
            <person name="Nguyen N."/>
            <person name="Nguyen T."/>
            <person name="Nicol R."/>
            <person name="Nielsen C."/>
            <person name="Nizzari M."/>
            <person name="Norbu C."/>
            <person name="Norbu N."/>
            <person name="O'donnell P."/>
            <person name="Okoawo O."/>
            <person name="O'leary S."/>
            <person name="Omotosho B."/>
            <person name="O'neill K."/>
            <person name="Osman S."/>
            <person name="Parker S."/>
            <person name="Perrin D."/>
            <person name="Phunkhang P."/>
            <person name="Piqani B."/>
            <person name="Purcell S."/>
            <person name="Rachupka T."/>
            <person name="Ramasamy U."/>
            <person name="Rameau R."/>
            <person name="Ray V."/>
            <person name="Raymond C."/>
            <person name="Retta R."/>
            <person name="Richardson S."/>
            <person name="Rise C."/>
            <person name="Rodriguez J."/>
            <person name="Rogers J."/>
            <person name="Rogov P."/>
            <person name="Rutman M."/>
            <person name="Schupbach R."/>
            <person name="Seaman C."/>
            <person name="Settipalli S."/>
            <person name="Sharpe T."/>
            <person name="Sheridan J."/>
            <person name="Sherpa N."/>
            <person name="Shi J."/>
            <person name="Smirnov S."/>
            <person name="Smith C."/>
            <person name="Sougnez C."/>
            <person name="Spencer B."/>
            <person name="Stalker J."/>
            <person name="Stange-thomann N."/>
            <person name="Stavropoulos S."/>
            <person name="Stetson K."/>
            <person name="Stone C."/>
            <person name="Stone S."/>
            <person name="Stubbs M."/>
            <person name="Talamas J."/>
            <person name="Tchuinga P."/>
            <person name="Tenzing P."/>
            <person name="Tesfaye S."/>
            <person name="Theodore J."/>
            <person name="Thoulutsang Y."/>
            <person name="Topham K."/>
            <person name="Towey S."/>
            <person name="Tsamla T."/>
            <person name="Tsomo N."/>
            <person name="Vallee D."/>
            <person name="Vassiliev H."/>
            <person name="Venkataraman V."/>
            <person name="Vinson J."/>
            <person name="Vo A."/>
            <person name="Wade C."/>
            <person name="Wang S."/>
            <person name="Wangchuk T."/>
            <person name="Wangdi T."/>
            <person name="Whittaker C."/>
            <person name="Wilkinson J."/>
            <person name="Wu Y."/>
            <person name="Wyman D."/>
            <person name="Yadav S."/>
            <person name="Yang S."/>
            <person name="Yang X."/>
            <person name="Yeager S."/>
            <person name="Yee E."/>
            <person name="Young G."/>
            <person name="Zainoun J."/>
            <person name="Zembeck L."/>
            <person name="Zimmer A."/>
            <person name="Zody M."/>
            <person name="Lander E."/>
        </authorList>
    </citation>
    <scope>NUCLEOTIDE SEQUENCE [LARGE SCALE GENOMIC DNA]</scope>
</reference>
<organism evidence="11 12">
    <name type="scientific">Ciona savignyi</name>
    <name type="common">Pacific transparent sea squirt</name>
    <dbReference type="NCBI Taxonomy" id="51511"/>
    <lineage>
        <taxon>Eukaryota</taxon>
        <taxon>Metazoa</taxon>
        <taxon>Chordata</taxon>
        <taxon>Tunicata</taxon>
        <taxon>Ascidiacea</taxon>
        <taxon>Phlebobranchia</taxon>
        <taxon>Cionidae</taxon>
        <taxon>Ciona</taxon>
    </lineage>
</organism>
<evidence type="ECO:0000256" key="6">
    <source>
        <dbReference type="ARBA" id="ARBA00022989"/>
    </source>
</evidence>
<comment type="similarity">
    <text evidence="2 9">Belongs to the mitochondrial carrier (TC 2.A.29) family.</text>
</comment>
<dbReference type="Pfam" id="PF00153">
    <property type="entry name" value="Mito_carr"/>
    <property type="match status" value="4"/>
</dbReference>
<dbReference type="Ensembl" id="ENSCSAVT00000004779.1">
    <property type="protein sequence ID" value="ENSCSAVP00000004712.1"/>
    <property type="gene ID" value="ENSCSAVG00000002806.1"/>
</dbReference>
<evidence type="ECO:0000256" key="4">
    <source>
        <dbReference type="ARBA" id="ARBA00022692"/>
    </source>
</evidence>
<evidence type="ECO:0000256" key="3">
    <source>
        <dbReference type="ARBA" id="ARBA00022448"/>
    </source>
</evidence>
<evidence type="ECO:0000256" key="8">
    <source>
        <dbReference type="PROSITE-ProRule" id="PRU00282"/>
    </source>
</evidence>
<keyword evidence="3 9" id="KW-0813">Transport</keyword>
<keyword evidence="5" id="KW-0677">Repeat</keyword>
<dbReference type="PROSITE" id="PS50920">
    <property type="entry name" value="SOLCAR"/>
    <property type="match status" value="3"/>
</dbReference>
<feature type="transmembrane region" description="Helical" evidence="10">
    <location>
        <begin position="99"/>
        <end position="121"/>
    </location>
</feature>
<feature type="transmembrane region" description="Helical" evidence="10">
    <location>
        <begin position="58"/>
        <end position="79"/>
    </location>
</feature>
<evidence type="ECO:0000256" key="10">
    <source>
        <dbReference type="SAM" id="Phobius"/>
    </source>
</evidence>
<proteinExistence type="inferred from homology"/>
<dbReference type="SUPFAM" id="SSF103506">
    <property type="entry name" value="Mitochondrial carrier"/>
    <property type="match status" value="1"/>
</dbReference>
<evidence type="ECO:0000256" key="2">
    <source>
        <dbReference type="ARBA" id="ARBA00006375"/>
    </source>
</evidence>
<feature type="repeat" description="Solcar" evidence="8">
    <location>
        <begin position="197"/>
        <end position="318"/>
    </location>
</feature>
<protein>
    <recommendedName>
        <fullName evidence="13">Mitochondrial folate transporter/carrier</fullName>
    </recommendedName>
</protein>
<dbReference type="Proteomes" id="UP000007875">
    <property type="component" value="Unassembled WGS sequence"/>
</dbReference>
<reference evidence="11" key="3">
    <citation type="submission" date="2025-09" db="UniProtKB">
        <authorList>
            <consortium name="Ensembl"/>
        </authorList>
    </citation>
    <scope>IDENTIFICATION</scope>
</reference>
<sequence length="319" mass="35960">YKHFVAGVAGGTTATCILHPLDLIKIRFSVSDGLTTRPSYSSMWDLTRKVWRTNGVRGLYTGVTPNIIGAGLSWGLYFFFYNTIKSYLNSNRSSEPLTISQYIGCGVASGSIVLAITNPVWVAKTRLCLQYETQNKVYRGMSHTIIDLYKKDGVKGLYKGFVPGLFGTSHGAIQFLVYEKLKIWNAKRKGKSVEDKMATFDVLAMSAVSKLVAASATYPYQVVRSRLQDQNRVYIGVTDVVKTTFRCPVYYETNEKFLSNLSKIQTITNPLATIMYNHMDSLINESWRGFYKGLSANLVRVTPACCITFYTYEMLMYYL</sequence>
<dbReference type="AlphaFoldDB" id="H2YHB3"/>
<dbReference type="InParanoid" id="H2YHB3"/>
<dbReference type="GO" id="GO:0016020">
    <property type="term" value="C:membrane"/>
    <property type="evidence" value="ECO:0007669"/>
    <property type="project" value="UniProtKB-SubCell"/>
</dbReference>
<keyword evidence="4 8" id="KW-0812">Transmembrane</keyword>
<evidence type="ECO:0000313" key="12">
    <source>
        <dbReference type="Proteomes" id="UP000007875"/>
    </source>
</evidence>
<evidence type="ECO:0000313" key="11">
    <source>
        <dbReference type="Ensembl" id="ENSCSAVP00000004712.1"/>
    </source>
</evidence>